<sequence>GSKRLFEIVDGTDTTLHIIGFTITNGGDNDGSGNAIKIEGQSYWNQSSGQNVITPSCVTFKDCIIAENGTVGSTEEPPVINIYRGTVRFESCVIKDNIVSKSNQSVWTEGAAICMGNSQLVLSRTKILNNELIAPQDANGGGIYMSGNEGEDNQLLVINSVIAGNTVTPGNSWSSRGAGIMVRGGTATIINSTIVDNEVAGTNQMGGGIYVENDNSSGNSTKLNLFNSIIYGNTP</sequence>
<dbReference type="EMBL" id="UINC01217571">
    <property type="protein sequence ID" value="SVE44221.1"/>
    <property type="molecule type" value="Genomic_DNA"/>
</dbReference>
<feature type="non-terminal residue" evidence="1">
    <location>
        <position position="1"/>
    </location>
</feature>
<name>A0A383DIG6_9ZZZZ</name>
<dbReference type="InterPro" id="IPR006626">
    <property type="entry name" value="PbH1"/>
</dbReference>
<dbReference type="SMART" id="SM00710">
    <property type="entry name" value="PbH1"/>
    <property type="match status" value="4"/>
</dbReference>
<dbReference type="AlphaFoldDB" id="A0A383DIG6"/>
<evidence type="ECO:0008006" key="2">
    <source>
        <dbReference type="Google" id="ProtNLM"/>
    </source>
</evidence>
<gene>
    <name evidence="1" type="ORF">METZ01_LOCUS497075</name>
</gene>
<reference evidence="1" key="1">
    <citation type="submission" date="2018-05" db="EMBL/GenBank/DDBJ databases">
        <authorList>
            <person name="Lanie J.A."/>
            <person name="Ng W.-L."/>
            <person name="Kazmierczak K.M."/>
            <person name="Andrzejewski T.M."/>
            <person name="Davidsen T.M."/>
            <person name="Wayne K.J."/>
            <person name="Tettelin H."/>
            <person name="Glass J.I."/>
            <person name="Rusch D."/>
            <person name="Podicherti R."/>
            <person name="Tsui H.-C.T."/>
            <person name="Winkler M.E."/>
        </authorList>
    </citation>
    <scope>NUCLEOTIDE SEQUENCE</scope>
</reference>
<proteinExistence type="predicted"/>
<dbReference type="InterPro" id="IPR011050">
    <property type="entry name" value="Pectin_lyase_fold/virulence"/>
</dbReference>
<dbReference type="SUPFAM" id="SSF51126">
    <property type="entry name" value="Pectin lyase-like"/>
    <property type="match status" value="1"/>
</dbReference>
<feature type="non-terminal residue" evidence="1">
    <location>
        <position position="235"/>
    </location>
</feature>
<evidence type="ECO:0000313" key="1">
    <source>
        <dbReference type="EMBL" id="SVE44221.1"/>
    </source>
</evidence>
<accession>A0A383DIG6</accession>
<protein>
    <recommendedName>
        <fullName evidence="2">Right handed beta helix domain-containing protein</fullName>
    </recommendedName>
</protein>
<organism evidence="1">
    <name type="scientific">marine metagenome</name>
    <dbReference type="NCBI Taxonomy" id="408172"/>
    <lineage>
        <taxon>unclassified sequences</taxon>
        <taxon>metagenomes</taxon>
        <taxon>ecological metagenomes</taxon>
    </lineage>
</organism>